<dbReference type="Gene3D" id="3.30.50.10">
    <property type="entry name" value="Erythroid Transcription Factor GATA-1, subunit A"/>
    <property type="match status" value="1"/>
</dbReference>
<evidence type="ECO:0000256" key="2">
    <source>
        <dbReference type="ARBA" id="ARBA00022771"/>
    </source>
</evidence>
<dbReference type="GO" id="GO:0043565">
    <property type="term" value="F:sequence-specific DNA binding"/>
    <property type="evidence" value="ECO:0007669"/>
    <property type="project" value="InterPro"/>
</dbReference>
<accession>A0AAV1DI21</accession>
<evidence type="ECO:0000256" key="6">
    <source>
        <dbReference type="ARBA" id="ARBA00023163"/>
    </source>
</evidence>
<keyword evidence="6" id="KW-0804">Transcription</keyword>
<evidence type="ECO:0000256" key="10">
    <source>
        <dbReference type="SAM" id="MobiDB-lite"/>
    </source>
</evidence>
<evidence type="ECO:0000256" key="8">
    <source>
        <dbReference type="ARBA" id="ARBA00037539"/>
    </source>
</evidence>
<keyword evidence="13" id="KW-1185">Reference proteome</keyword>
<keyword evidence="3" id="KW-0862">Zinc</keyword>
<dbReference type="InterPro" id="IPR000679">
    <property type="entry name" value="Znf_GATA"/>
</dbReference>
<evidence type="ECO:0000256" key="9">
    <source>
        <dbReference type="PROSITE-ProRule" id="PRU00094"/>
    </source>
</evidence>
<feature type="compositionally biased region" description="Basic and acidic residues" evidence="10">
    <location>
        <begin position="48"/>
        <end position="57"/>
    </location>
</feature>
<sequence length="149" mass="16362">MDNLSKSLTYGNLDGGVDLTLRLGASPYYNSMINNQNVKGKSSTNPNDKLRATPRIEDIEDGSSSNTVVASEILIHLHQNVRVNNPPNDQVAATTLLGISNHVRLNLKACHECGNEETPLWRKGPNGRQTLCNACGLRYARAMKMRKST</sequence>
<evidence type="ECO:0000256" key="1">
    <source>
        <dbReference type="ARBA" id="ARBA00022723"/>
    </source>
</evidence>
<dbReference type="PANTHER" id="PTHR47172">
    <property type="entry name" value="OS01G0976800 PROTEIN"/>
    <property type="match status" value="1"/>
</dbReference>
<keyword evidence="1" id="KW-0479">Metal-binding</keyword>
<comment type="similarity">
    <text evidence="7">Belongs to the type IV zinc-finger family. Class B subfamily.</text>
</comment>
<dbReference type="PROSITE" id="PS50114">
    <property type="entry name" value="GATA_ZN_FINGER_2"/>
    <property type="match status" value="1"/>
</dbReference>
<name>A0AAV1DI21_OLDCO</name>
<dbReference type="SUPFAM" id="SSF57716">
    <property type="entry name" value="Glucocorticoid receptor-like (DNA-binding domain)"/>
    <property type="match status" value="1"/>
</dbReference>
<dbReference type="GO" id="GO:0006355">
    <property type="term" value="P:regulation of DNA-templated transcription"/>
    <property type="evidence" value="ECO:0007669"/>
    <property type="project" value="InterPro"/>
</dbReference>
<proteinExistence type="inferred from homology"/>
<dbReference type="InterPro" id="IPR013088">
    <property type="entry name" value="Znf_NHR/GATA"/>
</dbReference>
<evidence type="ECO:0000256" key="4">
    <source>
        <dbReference type="ARBA" id="ARBA00023015"/>
    </source>
</evidence>
<dbReference type="AlphaFoldDB" id="A0AAV1DI21"/>
<keyword evidence="4" id="KW-0805">Transcription regulation</keyword>
<dbReference type="EMBL" id="OX459122">
    <property type="protein sequence ID" value="CAI9106659.1"/>
    <property type="molecule type" value="Genomic_DNA"/>
</dbReference>
<feature type="region of interest" description="Disordered" evidence="10">
    <location>
        <begin position="34"/>
        <end position="63"/>
    </location>
</feature>
<comment type="function">
    <text evidence="8">Transcriptional regulator that specifically binds 5'-GATA-3' or 5'-GAT-3' motifs within gene promoters.</text>
</comment>
<evidence type="ECO:0000259" key="11">
    <source>
        <dbReference type="PROSITE" id="PS50114"/>
    </source>
</evidence>
<dbReference type="PANTHER" id="PTHR47172:SF24">
    <property type="entry name" value="GATA ZINC FINGER DOMAIN-CONTAINING PROTEIN 14-RELATED"/>
    <property type="match status" value="1"/>
</dbReference>
<keyword evidence="5" id="KW-0238">DNA-binding</keyword>
<dbReference type="PROSITE" id="PS00344">
    <property type="entry name" value="GATA_ZN_FINGER_1"/>
    <property type="match status" value="1"/>
</dbReference>
<evidence type="ECO:0000256" key="5">
    <source>
        <dbReference type="ARBA" id="ARBA00023125"/>
    </source>
</evidence>
<dbReference type="GO" id="GO:0008270">
    <property type="term" value="F:zinc ion binding"/>
    <property type="evidence" value="ECO:0007669"/>
    <property type="project" value="UniProtKB-KW"/>
</dbReference>
<feature type="compositionally biased region" description="Polar residues" evidence="10">
    <location>
        <begin position="34"/>
        <end position="47"/>
    </location>
</feature>
<dbReference type="CDD" id="cd00202">
    <property type="entry name" value="ZnF_GATA"/>
    <property type="match status" value="1"/>
</dbReference>
<keyword evidence="2 9" id="KW-0863">Zinc-finger</keyword>
<evidence type="ECO:0000256" key="3">
    <source>
        <dbReference type="ARBA" id="ARBA00022833"/>
    </source>
</evidence>
<evidence type="ECO:0000256" key="7">
    <source>
        <dbReference type="ARBA" id="ARBA00024019"/>
    </source>
</evidence>
<gene>
    <name evidence="12" type="ORF">OLC1_LOCUS15126</name>
</gene>
<evidence type="ECO:0000313" key="12">
    <source>
        <dbReference type="EMBL" id="CAI9106659.1"/>
    </source>
</evidence>
<dbReference type="Pfam" id="PF00320">
    <property type="entry name" value="GATA"/>
    <property type="match status" value="1"/>
</dbReference>
<dbReference type="SMART" id="SM00401">
    <property type="entry name" value="ZnF_GATA"/>
    <property type="match status" value="1"/>
</dbReference>
<evidence type="ECO:0000313" key="13">
    <source>
        <dbReference type="Proteomes" id="UP001161247"/>
    </source>
</evidence>
<feature type="domain" description="GATA-type" evidence="11">
    <location>
        <begin position="104"/>
        <end position="149"/>
    </location>
</feature>
<organism evidence="12 13">
    <name type="scientific">Oldenlandia corymbosa var. corymbosa</name>
    <dbReference type="NCBI Taxonomy" id="529605"/>
    <lineage>
        <taxon>Eukaryota</taxon>
        <taxon>Viridiplantae</taxon>
        <taxon>Streptophyta</taxon>
        <taxon>Embryophyta</taxon>
        <taxon>Tracheophyta</taxon>
        <taxon>Spermatophyta</taxon>
        <taxon>Magnoliopsida</taxon>
        <taxon>eudicotyledons</taxon>
        <taxon>Gunneridae</taxon>
        <taxon>Pentapetalae</taxon>
        <taxon>asterids</taxon>
        <taxon>lamiids</taxon>
        <taxon>Gentianales</taxon>
        <taxon>Rubiaceae</taxon>
        <taxon>Rubioideae</taxon>
        <taxon>Spermacoceae</taxon>
        <taxon>Hedyotis-Oldenlandia complex</taxon>
        <taxon>Oldenlandia</taxon>
    </lineage>
</organism>
<reference evidence="12" key="1">
    <citation type="submission" date="2023-03" db="EMBL/GenBank/DDBJ databases">
        <authorList>
            <person name="Julca I."/>
        </authorList>
    </citation>
    <scope>NUCLEOTIDE SEQUENCE</scope>
</reference>
<protein>
    <submittedName>
        <fullName evidence="12">OLC1v1005862C1</fullName>
    </submittedName>
</protein>
<dbReference type="Proteomes" id="UP001161247">
    <property type="component" value="Chromosome 5"/>
</dbReference>